<evidence type="ECO:0000313" key="2">
    <source>
        <dbReference type="EMBL" id="WRY35495.1"/>
    </source>
</evidence>
<protein>
    <submittedName>
        <fullName evidence="2">DUF1007 family protein</fullName>
    </submittedName>
</protein>
<dbReference type="EMBL" id="CP135444">
    <property type="protein sequence ID" value="WRY35495.1"/>
    <property type="molecule type" value="Genomic_DNA"/>
</dbReference>
<proteinExistence type="predicted"/>
<dbReference type="RefSeq" id="WP_330647267.1">
    <property type="nucleotide sequence ID" value="NZ_CP135444.1"/>
</dbReference>
<evidence type="ECO:0000256" key="1">
    <source>
        <dbReference type="SAM" id="SignalP"/>
    </source>
</evidence>
<gene>
    <name evidence="2" type="ORF">RPE78_14680</name>
</gene>
<dbReference type="Pfam" id="PF06226">
    <property type="entry name" value="DUF1007"/>
    <property type="match status" value="1"/>
</dbReference>
<geneLocation type="plasmid" evidence="2 3">
    <name>unnamed1</name>
</geneLocation>
<keyword evidence="2" id="KW-0614">Plasmid</keyword>
<feature type="signal peptide" evidence="1">
    <location>
        <begin position="1"/>
        <end position="23"/>
    </location>
</feature>
<sequence length="197" mass="21090">MRRAALIALVLGGLGLSPPEASAHPEDEIVAQLALVMNGPNVTEIDETWLFSAQTSQWLVQSLNQPQQGPLSPDALNQLVAIVRENTAPSLFYTRLLDGAQEPPPPAVSDFAAELTASGSLRFSFVLRPVQPLDARTLRLVLSDPDALMDLRPAPDTPLRLTGDGASACVPILDRNAPSPFDTPDPASLIARLLCRE</sequence>
<evidence type="ECO:0000313" key="3">
    <source>
        <dbReference type="Proteomes" id="UP001623290"/>
    </source>
</evidence>
<keyword evidence="1" id="KW-0732">Signal</keyword>
<reference evidence="2 3" key="1">
    <citation type="submission" date="2023-09" db="EMBL/GenBank/DDBJ databases">
        <title>Thioclava shenzhenensis sp. nov., a multidrug resistant bacteria-antagonizing species isolated from coastal seawater.</title>
        <authorList>
            <person name="Long M."/>
        </authorList>
    </citation>
    <scope>NUCLEOTIDE SEQUENCE [LARGE SCALE GENOMIC DNA]</scope>
    <source>
        <strain evidence="2 3">FTW29</strain>
        <plasmid evidence="2 3">unnamed1</plasmid>
    </source>
</reference>
<feature type="chain" id="PRO_5047235669" evidence="1">
    <location>
        <begin position="24"/>
        <end position="197"/>
    </location>
</feature>
<keyword evidence="3" id="KW-1185">Reference proteome</keyword>
<organism evidence="2 3">
    <name type="scientific">Thioclava litoralis</name>
    <dbReference type="NCBI Taxonomy" id="3076557"/>
    <lineage>
        <taxon>Bacteria</taxon>
        <taxon>Pseudomonadati</taxon>
        <taxon>Pseudomonadota</taxon>
        <taxon>Alphaproteobacteria</taxon>
        <taxon>Rhodobacterales</taxon>
        <taxon>Paracoccaceae</taxon>
        <taxon>Thioclava</taxon>
    </lineage>
</organism>
<dbReference type="InterPro" id="IPR010412">
    <property type="entry name" value="DUF1007"/>
</dbReference>
<name>A0ABZ1E371_9RHOB</name>
<accession>A0ABZ1E371</accession>
<dbReference type="Proteomes" id="UP001623290">
    <property type="component" value="Plasmid unnamed1"/>
</dbReference>